<evidence type="ECO:0000256" key="1">
    <source>
        <dbReference type="SAM" id="MobiDB-lite"/>
    </source>
</evidence>
<organism evidence="2 3">
    <name type="scientific">Reticulomyxa filosa</name>
    <dbReference type="NCBI Taxonomy" id="46433"/>
    <lineage>
        <taxon>Eukaryota</taxon>
        <taxon>Sar</taxon>
        <taxon>Rhizaria</taxon>
        <taxon>Retaria</taxon>
        <taxon>Foraminifera</taxon>
        <taxon>Monothalamids</taxon>
        <taxon>Reticulomyxidae</taxon>
        <taxon>Reticulomyxa</taxon>
    </lineage>
</organism>
<feature type="compositionally biased region" description="Basic and acidic residues" evidence="1">
    <location>
        <begin position="1"/>
        <end position="19"/>
    </location>
</feature>
<feature type="region of interest" description="Disordered" evidence="1">
    <location>
        <begin position="175"/>
        <end position="203"/>
    </location>
</feature>
<keyword evidence="3" id="KW-1185">Reference proteome</keyword>
<feature type="region of interest" description="Disordered" evidence="1">
    <location>
        <begin position="1"/>
        <end position="39"/>
    </location>
</feature>
<accession>X6L9A8</accession>
<feature type="compositionally biased region" description="Low complexity" evidence="1">
    <location>
        <begin position="175"/>
        <end position="187"/>
    </location>
</feature>
<dbReference type="AlphaFoldDB" id="X6L9A8"/>
<dbReference type="Proteomes" id="UP000023152">
    <property type="component" value="Unassembled WGS sequence"/>
</dbReference>
<protein>
    <submittedName>
        <fullName evidence="2">Uncharacterized protein</fullName>
    </submittedName>
</protein>
<comment type="caution">
    <text evidence="2">The sequence shown here is derived from an EMBL/GenBank/DDBJ whole genome shotgun (WGS) entry which is preliminary data.</text>
</comment>
<evidence type="ECO:0000313" key="2">
    <source>
        <dbReference type="EMBL" id="ETN97910.1"/>
    </source>
</evidence>
<reference evidence="2 3" key="1">
    <citation type="journal article" date="2013" name="Curr. Biol.">
        <title>The Genome of the Foraminiferan Reticulomyxa filosa.</title>
        <authorList>
            <person name="Glockner G."/>
            <person name="Hulsmann N."/>
            <person name="Schleicher M."/>
            <person name="Noegel A.A."/>
            <person name="Eichinger L."/>
            <person name="Gallinger C."/>
            <person name="Pawlowski J."/>
            <person name="Sierra R."/>
            <person name="Euteneuer U."/>
            <person name="Pillet L."/>
            <person name="Moustafa A."/>
            <person name="Platzer M."/>
            <person name="Groth M."/>
            <person name="Szafranski K."/>
            <person name="Schliwa M."/>
        </authorList>
    </citation>
    <scope>NUCLEOTIDE SEQUENCE [LARGE SCALE GENOMIC DNA]</scope>
</reference>
<feature type="non-terminal residue" evidence="2">
    <location>
        <position position="239"/>
    </location>
</feature>
<proteinExistence type="predicted"/>
<name>X6L9A8_RETFI</name>
<dbReference type="EMBL" id="ASPP01048233">
    <property type="protein sequence ID" value="ETN97910.1"/>
    <property type="molecule type" value="Genomic_DNA"/>
</dbReference>
<sequence>MSKEKEKEKEETKKEKEAETWDGPLSRYNTYPSDKTPKQCSEAIEETLTKMEKEELVDWEMDGFNVFGRMYHKFDMSEFMVNVYRSSDNQYQSVIEIRRSSGDTFVHDEFFRRISKHLQDRQMLEHKDCEHHQHPLDFDLSFELDSCFSSSSSSSSSSSPFDYLTQDLSPDLVLLASSSPPVSQPQSFADHRNDDDTVSTATTANSADNAVDIASDKTSVEQFAFELIEVVTDRWSYRE</sequence>
<gene>
    <name evidence="2" type="ORF">RFI_39616</name>
</gene>
<evidence type="ECO:0000313" key="3">
    <source>
        <dbReference type="Proteomes" id="UP000023152"/>
    </source>
</evidence>